<feature type="compositionally biased region" description="Basic and acidic residues" evidence="5">
    <location>
        <begin position="20"/>
        <end position="35"/>
    </location>
</feature>
<dbReference type="SUPFAM" id="SSF144232">
    <property type="entry name" value="HIT/MYND zinc finger-like"/>
    <property type="match status" value="1"/>
</dbReference>
<sequence length="1912" mass="215739">MNKRCPFNFDIENAFKTDKASRDKSLNKSPTDLKMRGRGRGVPAVVSDTLQKLKVVIVGDKRTTYQEGTITDPVESVDMPRLVSIQCLNCKKQAGSFCARCKEPYCSLYCQRQDWSKHKSHCKSVSNTLLKSTQFSNDSSYLSEGSSCSDNDKRTDCDKMSGPLYRNRGNTFHEQESNYVKPQVPVSPKNSPQQKDGTKKNSGDQMKHMKAAEIKKAKLSLNVKQKVTVCNICSPSCFWIHLSDANITLSQMEEELAKIQKIPVKSITVDDICCVKKNGKFYRAKILELQSNSLVLYFIDYGETSTVRNDEMYHLPCLFKKYPAQAVRCNLVVGDNQEVIEWTDEDISSFEFHARNKTFVADVYGFFKNTYNISLMNESGISLHSIMTRSRFTAVNEHPESNGSELSIPSVLSSLKTGAEVAVAAVQFEGDSKFFGLLDDGSGEVQVVIEELEKSLQTVQTKEINLTCEEGDLAAGFSLIYNQYYRCIILKRLRNSFLVRYLDYGNQEEISKLCALTPDLSQKKSYVVCCEKPSSIPSDVFKSIFEKSCVVTVKSVNNETAELSYKYRNDTLIIHCYPWYHGTAIKNHSVQSRETVKVPENIQFSRKRNSFSEKQCISKTNNAVIPKVMKGEVFDKVLSANTIYSIKVAFIKNATEIYIHLISGENALNALSQGLNKLGSAESCAVYSPSVDEIVCCKFSGDGVWYRAQVIGRKGNKSKVHFIDYGNESIVCDSDVKPLPRSFVVPKFAACVSLYNIKNEDISDNLLKKLLEEVWTMKVKNFQKSPVEVMFFKGSKPLTEFLEEKSSNLKGLMKSHKSPTGKAPVVAKSPDKGNKLFAGKDVQGVKSLNLPINSNAKYPTMSTLKTVSLEKGVNEVIFSFVENDMYYCHLKNNATDFAILTEKLLNPDLKPLSQKPVIGDLVCARSEDKSWYRASIQSIDKDSKYKVLFIDYGNCEYVSFDNVKCLPDDLLQYPIFCVPVTVTNIERAINAVNINALLAVKTVGFSDKNVQLVEIVLPKSVNLPKLDSLKKQVLPIDMESEVSICFVENDVIYTHMKSSKELILALESKLINTTQFNSMTSLPEVGDLICAKFIDDIWYRGSVKKVSENDNSCEIHFIDYGNSEIISLENMKVLPNSLCTFPVLSVPLKFRDIEKLQDQITTGKTVFHVKFFEMSSEQIPIVDIVLPEDEKEKFPLIESQTLPESPVQVIVSHIDCDVFYVQKVSDAEKLQELMVNLQQNPDSLKNLPQSPKIGQLLNVKFHDQNFYRGIIKEKISDTQYSVFFVDFGNTDIISAENIKCLPLKYSSLPMLSIAIKFSKAEDALTVKMDSVCTVKYTGIFVNEIYTVKLCPTLTPVVFSSLKVSSLEKGSYDAIFTSSDCSGDRTFHFLNKVTDSIYIEEMNALLEKFDGEKIDHIPVIDEVFVVKCQDKLWRRGSVKSVDETSNICRIYLIDTGVTENILFSDIYHIPESISSFPIFGMKVEVENSFATIDISTGKEYNITVLKKTSDGVPVISVFKRYLVSSLQQKSLPLDELRNVMFSCKENDKLYLQDTSYEAQLLEIQVDLMKQLSSEMISHNPTVGELLCTYNKLNDKWYRCCIVEIISPEKWKVRFVDFGNEEVVSRESLRPFTSKLAMYPIFAIPVRMSGRDFKSSDIELEHLYSVIAETLPENNVQLVKIVLSTSSHTNISPVSVLEEEISTNVNSTNSSCEQEVSRYFLSSSEYVPFPPGEQDIVIYSVTEECGLFCAPYNQEAIAANLGLSSEITQYCESMECLSYNSAVLPEADQLVLAKYSDDSQWYRAVVLDNSSHPFYEVYFIDYGNVENIYIDSMRRMEKQFMSLNVQAHFCSLTGFDVDDEMLPSVIQELKNFTLFIHPHPLTALVSSVDTEMSVNIPSITKLLMEKNLIAKSQS</sequence>
<dbReference type="PANTHER" id="PTHR22948">
    <property type="entry name" value="TUDOR DOMAIN CONTAINING PROTEIN"/>
    <property type="match status" value="1"/>
</dbReference>
<dbReference type="CDD" id="cd20379">
    <property type="entry name" value="Tudor_dTUD-like"/>
    <property type="match status" value="4"/>
</dbReference>
<evidence type="ECO:0000259" key="7">
    <source>
        <dbReference type="PROSITE" id="PS50865"/>
    </source>
</evidence>
<protein>
    <submittedName>
        <fullName evidence="8">Tudor domain-containing protein 1</fullName>
    </submittedName>
</protein>
<dbReference type="SUPFAM" id="SSF63748">
    <property type="entry name" value="Tudor/PWWP/MBT"/>
    <property type="match status" value="9"/>
</dbReference>
<accession>A0A8X7BS23</accession>
<dbReference type="InterPro" id="IPR035437">
    <property type="entry name" value="SNase_OB-fold_sf"/>
</dbReference>
<feature type="domain" description="MYND-type" evidence="7">
    <location>
        <begin position="87"/>
        <end position="122"/>
    </location>
</feature>
<dbReference type="InterPro" id="IPR002999">
    <property type="entry name" value="Tudor"/>
</dbReference>
<dbReference type="Proteomes" id="UP000886998">
    <property type="component" value="Unassembled WGS sequence"/>
</dbReference>
<comment type="caution">
    <text evidence="8">The sequence shown here is derived from an EMBL/GenBank/DDBJ whole genome shotgun (WGS) entry which is preliminary data.</text>
</comment>
<dbReference type="PANTHER" id="PTHR22948:SF29">
    <property type="entry name" value="FI02030P-RELATED"/>
    <property type="match status" value="1"/>
</dbReference>
<proteinExistence type="predicted"/>
<feature type="compositionally biased region" description="Basic and acidic residues" evidence="5">
    <location>
        <begin position="196"/>
        <end position="207"/>
    </location>
</feature>
<reference evidence="8" key="1">
    <citation type="submission" date="2020-08" db="EMBL/GenBank/DDBJ databases">
        <title>Multicomponent nature underlies the extraordinary mechanical properties of spider dragline silk.</title>
        <authorList>
            <person name="Kono N."/>
            <person name="Nakamura H."/>
            <person name="Mori M."/>
            <person name="Yoshida Y."/>
            <person name="Ohtoshi R."/>
            <person name="Malay A.D."/>
            <person name="Moran D.A.P."/>
            <person name="Tomita M."/>
            <person name="Numata K."/>
            <person name="Arakawa K."/>
        </authorList>
    </citation>
    <scope>NUCLEOTIDE SEQUENCE</scope>
</reference>
<organism evidence="8 9">
    <name type="scientific">Trichonephila inaurata madagascariensis</name>
    <dbReference type="NCBI Taxonomy" id="2747483"/>
    <lineage>
        <taxon>Eukaryota</taxon>
        <taxon>Metazoa</taxon>
        <taxon>Ecdysozoa</taxon>
        <taxon>Arthropoda</taxon>
        <taxon>Chelicerata</taxon>
        <taxon>Arachnida</taxon>
        <taxon>Araneae</taxon>
        <taxon>Araneomorphae</taxon>
        <taxon>Entelegynae</taxon>
        <taxon>Araneoidea</taxon>
        <taxon>Nephilidae</taxon>
        <taxon>Trichonephila</taxon>
        <taxon>Trichonephila inaurata</taxon>
    </lineage>
</organism>
<dbReference type="EMBL" id="BMAV01001979">
    <property type="protein sequence ID" value="GFY40547.1"/>
    <property type="molecule type" value="Genomic_DNA"/>
</dbReference>
<dbReference type="PROSITE" id="PS50304">
    <property type="entry name" value="TUDOR"/>
    <property type="match status" value="7"/>
</dbReference>
<keyword evidence="2 4" id="KW-0863">Zinc-finger</keyword>
<evidence type="ECO:0000256" key="5">
    <source>
        <dbReference type="SAM" id="MobiDB-lite"/>
    </source>
</evidence>
<feature type="domain" description="Tudor" evidence="6">
    <location>
        <begin position="266"/>
        <end position="322"/>
    </location>
</feature>
<keyword evidence="1" id="KW-0479">Metal-binding</keyword>
<evidence type="ECO:0000256" key="2">
    <source>
        <dbReference type="ARBA" id="ARBA00022771"/>
    </source>
</evidence>
<feature type="domain" description="Tudor" evidence="6">
    <location>
        <begin position="915"/>
        <end position="973"/>
    </location>
</feature>
<keyword evidence="9" id="KW-1185">Reference proteome</keyword>
<dbReference type="FunFam" id="2.30.30.140:FF:000018">
    <property type="entry name" value="Serine/threonine-protein kinase 31"/>
    <property type="match status" value="4"/>
</dbReference>
<evidence type="ECO:0000259" key="6">
    <source>
        <dbReference type="PROSITE" id="PS50304"/>
    </source>
</evidence>
<evidence type="ECO:0000313" key="8">
    <source>
        <dbReference type="EMBL" id="GFY40547.1"/>
    </source>
</evidence>
<dbReference type="Gene3D" id="2.40.50.90">
    <property type="match status" value="2"/>
</dbReference>
<evidence type="ECO:0000256" key="1">
    <source>
        <dbReference type="ARBA" id="ARBA00022723"/>
    </source>
</evidence>
<dbReference type="InterPro" id="IPR050621">
    <property type="entry name" value="Tudor_domain_containing"/>
</dbReference>
<dbReference type="GO" id="GO:0005737">
    <property type="term" value="C:cytoplasm"/>
    <property type="evidence" value="ECO:0007669"/>
    <property type="project" value="UniProtKB-ARBA"/>
</dbReference>
<evidence type="ECO:0000256" key="4">
    <source>
        <dbReference type="PROSITE-ProRule" id="PRU00134"/>
    </source>
</evidence>
<evidence type="ECO:0000256" key="3">
    <source>
        <dbReference type="ARBA" id="ARBA00022833"/>
    </source>
</evidence>
<feature type="region of interest" description="Disordered" evidence="5">
    <location>
        <begin position="176"/>
        <end position="207"/>
    </location>
</feature>
<feature type="region of interest" description="Disordered" evidence="5">
    <location>
        <begin position="20"/>
        <end position="40"/>
    </location>
</feature>
<dbReference type="GO" id="GO:0008270">
    <property type="term" value="F:zinc ion binding"/>
    <property type="evidence" value="ECO:0007669"/>
    <property type="project" value="UniProtKB-KW"/>
</dbReference>
<feature type="domain" description="Tudor" evidence="6">
    <location>
        <begin position="1782"/>
        <end position="1841"/>
    </location>
</feature>
<feature type="domain" description="Tudor" evidence="6">
    <location>
        <begin position="1082"/>
        <end position="1141"/>
    </location>
</feature>
<dbReference type="Pfam" id="PF00567">
    <property type="entry name" value="TUDOR"/>
    <property type="match status" value="9"/>
</dbReference>
<dbReference type="OrthoDB" id="9989103at2759"/>
<dbReference type="Gene3D" id="6.10.140.2220">
    <property type="match status" value="1"/>
</dbReference>
<keyword evidence="3" id="KW-0862">Zinc</keyword>
<feature type="domain" description="Tudor" evidence="6">
    <location>
        <begin position="1250"/>
        <end position="1308"/>
    </location>
</feature>
<name>A0A8X7BS23_9ARAC</name>
<dbReference type="SMART" id="SM00333">
    <property type="entry name" value="TUDOR"/>
    <property type="match status" value="9"/>
</dbReference>
<dbReference type="PROSITE" id="PS50865">
    <property type="entry name" value="ZF_MYND_2"/>
    <property type="match status" value="1"/>
</dbReference>
<feature type="domain" description="Tudor" evidence="6">
    <location>
        <begin position="1578"/>
        <end position="1637"/>
    </location>
</feature>
<gene>
    <name evidence="8" type="primary">Tdrd1</name>
    <name evidence="8" type="ORF">TNIN_497841</name>
</gene>
<dbReference type="InterPro" id="IPR002893">
    <property type="entry name" value="Znf_MYND"/>
</dbReference>
<dbReference type="Gene3D" id="2.30.30.140">
    <property type="match status" value="9"/>
</dbReference>
<evidence type="ECO:0000313" key="9">
    <source>
        <dbReference type="Proteomes" id="UP000886998"/>
    </source>
</evidence>
<feature type="domain" description="Tudor" evidence="6">
    <location>
        <begin position="688"/>
        <end position="746"/>
    </location>
</feature>